<dbReference type="RefSeq" id="WP_210353110.1">
    <property type="nucleotide sequence ID" value="NZ_JAEQMU010000001.1"/>
</dbReference>
<evidence type="ECO:0008006" key="4">
    <source>
        <dbReference type="Google" id="ProtNLM"/>
    </source>
</evidence>
<organism evidence="2 3">
    <name type="scientific">Sphingobacterium tabacisoli</name>
    <dbReference type="NCBI Taxonomy" id="2044855"/>
    <lineage>
        <taxon>Bacteria</taxon>
        <taxon>Pseudomonadati</taxon>
        <taxon>Bacteroidota</taxon>
        <taxon>Sphingobacteriia</taxon>
        <taxon>Sphingobacteriales</taxon>
        <taxon>Sphingobacteriaceae</taxon>
        <taxon>Sphingobacterium</taxon>
    </lineage>
</organism>
<accession>A0ABW5L2B7</accession>
<sequence length="246" mass="27137">MIRILLLVGLLSGVLSAEAQFMKVLDPDGFVNIREEPNVKSKIVGKVNSHAVVYHLEADGMSGNWVSVTFRVNDKELDGYIHASRLKVLSQLASVPLVASDQTHWLFKSPKGKGTTADVSVRVEFDNANPNALKGKLKMDENGDIALNGVPVWGLYDPNVKASRYKSIEVEIGGRKTGVPAKELETLFSVGEDLQHGSRFPMLITYDKERDALYIGASNGDTSYAYDVLFVFVAGKFKERLVYIPF</sequence>
<comment type="caution">
    <text evidence="2">The sequence shown here is derived from an EMBL/GenBank/DDBJ whole genome shotgun (WGS) entry which is preliminary data.</text>
</comment>
<protein>
    <recommendedName>
        <fullName evidence="4">SH3 domain-containing protein</fullName>
    </recommendedName>
</protein>
<name>A0ABW5L2B7_9SPHI</name>
<gene>
    <name evidence="2" type="ORF">ACFSQW_09980</name>
</gene>
<feature type="chain" id="PRO_5045340312" description="SH3 domain-containing protein" evidence="1">
    <location>
        <begin position="20"/>
        <end position="246"/>
    </location>
</feature>
<dbReference type="Gene3D" id="2.30.30.40">
    <property type="entry name" value="SH3 Domains"/>
    <property type="match status" value="1"/>
</dbReference>
<feature type="signal peptide" evidence="1">
    <location>
        <begin position="1"/>
        <end position="19"/>
    </location>
</feature>
<keyword evidence="1" id="KW-0732">Signal</keyword>
<evidence type="ECO:0000313" key="2">
    <source>
        <dbReference type="EMBL" id="MFD2554718.1"/>
    </source>
</evidence>
<evidence type="ECO:0000313" key="3">
    <source>
        <dbReference type="Proteomes" id="UP001597440"/>
    </source>
</evidence>
<evidence type="ECO:0000256" key="1">
    <source>
        <dbReference type="SAM" id="SignalP"/>
    </source>
</evidence>
<dbReference type="Proteomes" id="UP001597440">
    <property type="component" value="Unassembled WGS sequence"/>
</dbReference>
<keyword evidence="3" id="KW-1185">Reference proteome</keyword>
<proteinExistence type="predicted"/>
<reference evidence="3" key="1">
    <citation type="journal article" date="2019" name="Int. J. Syst. Evol. Microbiol.">
        <title>The Global Catalogue of Microorganisms (GCM) 10K type strain sequencing project: providing services to taxonomists for standard genome sequencing and annotation.</title>
        <authorList>
            <consortium name="The Broad Institute Genomics Platform"/>
            <consortium name="The Broad Institute Genome Sequencing Center for Infectious Disease"/>
            <person name="Wu L."/>
            <person name="Ma J."/>
        </authorList>
    </citation>
    <scope>NUCLEOTIDE SEQUENCE [LARGE SCALE GENOMIC DNA]</scope>
    <source>
        <strain evidence="3">KCTC 52298</strain>
    </source>
</reference>
<dbReference type="EMBL" id="JBHULD010000014">
    <property type="protein sequence ID" value="MFD2554718.1"/>
    <property type="molecule type" value="Genomic_DNA"/>
</dbReference>